<protein>
    <submittedName>
        <fullName evidence="1">Folate receptor alpha</fullName>
    </submittedName>
</protein>
<dbReference type="STRING" id="8469.M7CD76"/>
<gene>
    <name evidence="1" type="ORF">UY3_00032</name>
</gene>
<keyword evidence="1" id="KW-0675">Receptor</keyword>
<reference evidence="2" key="1">
    <citation type="journal article" date="2013" name="Nat. Genet.">
        <title>The draft genomes of soft-shell turtle and green sea turtle yield insights into the development and evolution of the turtle-specific body plan.</title>
        <authorList>
            <person name="Wang Z."/>
            <person name="Pascual-Anaya J."/>
            <person name="Zadissa A."/>
            <person name="Li W."/>
            <person name="Niimura Y."/>
            <person name="Huang Z."/>
            <person name="Li C."/>
            <person name="White S."/>
            <person name="Xiong Z."/>
            <person name="Fang D."/>
            <person name="Wang B."/>
            <person name="Ming Y."/>
            <person name="Chen Y."/>
            <person name="Zheng Y."/>
            <person name="Kuraku S."/>
            <person name="Pignatelli M."/>
            <person name="Herrero J."/>
            <person name="Beal K."/>
            <person name="Nozawa M."/>
            <person name="Li Q."/>
            <person name="Wang J."/>
            <person name="Zhang H."/>
            <person name="Yu L."/>
            <person name="Shigenobu S."/>
            <person name="Wang J."/>
            <person name="Liu J."/>
            <person name="Flicek P."/>
            <person name="Searle S."/>
            <person name="Wang J."/>
            <person name="Kuratani S."/>
            <person name="Yin Y."/>
            <person name="Aken B."/>
            <person name="Zhang G."/>
            <person name="Irie N."/>
        </authorList>
    </citation>
    <scope>NUCLEOTIDE SEQUENCE [LARGE SCALE GENOMIC DNA]</scope>
</reference>
<sequence length="123" mass="13454">MPAIQVRLSPANGTWSNSYKYTLEHRGSGRCIQMWFDPAQGNPNVAIAKYYAQNRGDASPAPWVVLLLLPPALLSLLFCPCSEQPGASGSPTGLYRKHFCSGHGVFALLWALASRVRIRSGYC</sequence>
<dbReference type="EMBL" id="KB537075">
    <property type="protein sequence ID" value="EMP42693.1"/>
    <property type="molecule type" value="Genomic_DNA"/>
</dbReference>
<keyword evidence="2" id="KW-1185">Reference proteome</keyword>
<proteinExistence type="predicted"/>
<dbReference type="Proteomes" id="UP000031443">
    <property type="component" value="Unassembled WGS sequence"/>
</dbReference>
<evidence type="ECO:0000313" key="1">
    <source>
        <dbReference type="EMBL" id="EMP42693.1"/>
    </source>
</evidence>
<dbReference type="eggNOG" id="KOG3656">
    <property type="taxonomic scope" value="Eukaryota"/>
</dbReference>
<name>M7CD76_CHEMY</name>
<accession>M7CD76</accession>
<organism evidence="1 2">
    <name type="scientific">Chelonia mydas</name>
    <name type="common">Green sea-turtle</name>
    <name type="synonym">Chelonia agassizi</name>
    <dbReference type="NCBI Taxonomy" id="8469"/>
    <lineage>
        <taxon>Eukaryota</taxon>
        <taxon>Metazoa</taxon>
        <taxon>Chordata</taxon>
        <taxon>Craniata</taxon>
        <taxon>Vertebrata</taxon>
        <taxon>Euteleostomi</taxon>
        <taxon>Archelosauria</taxon>
        <taxon>Testudinata</taxon>
        <taxon>Testudines</taxon>
        <taxon>Cryptodira</taxon>
        <taxon>Durocryptodira</taxon>
        <taxon>Americhelydia</taxon>
        <taxon>Chelonioidea</taxon>
        <taxon>Cheloniidae</taxon>
        <taxon>Chelonia</taxon>
    </lineage>
</organism>
<evidence type="ECO:0000313" key="2">
    <source>
        <dbReference type="Proteomes" id="UP000031443"/>
    </source>
</evidence>
<dbReference type="AlphaFoldDB" id="M7CD76"/>